<organism evidence="1 2">
    <name type="scientific">Acinetobacter calcoaceticus ANC 3811</name>
    <dbReference type="NCBI Taxonomy" id="1217690"/>
    <lineage>
        <taxon>Bacteria</taxon>
        <taxon>Pseudomonadati</taxon>
        <taxon>Pseudomonadota</taxon>
        <taxon>Gammaproteobacteria</taxon>
        <taxon>Moraxellales</taxon>
        <taxon>Moraxellaceae</taxon>
        <taxon>Acinetobacter</taxon>
        <taxon>Acinetobacter calcoaceticus/baumannii complex</taxon>
    </lineage>
</organism>
<proteinExistence type="predicted"/>
<accession>R8Y8Y3</accession>
<gene>
    <name evidence="1" type="ORF">F935_00001</name>
</gene>
<dbReference type="EMBL" id="APQJ01000001">
    <property type="protein sequence ID" value="EOQ65551.1"/>
    <property type="molecule type" value="Genomic_DNA"/>
</dbReference>
<reference evidence="1 2" key="1">
    <citation type="submission" date="2013-02" db="EMBL/GenBank/DDBJ databases">
        <title>The Genome Sequence of Acinetobacter sp. ANC 3811.</title>
        <authorList>
            <consortium name="The Broad Institute Genome Sequencing Platform"/>
            <consortium name="The Broad Institute Genome Sequencing Center for Infectious Disease"/>
            <person name="Cerqueira G."/>
            <person name="Feldgarden M."/>
            <person name="Courvalin P."/>
            <person name="Perichon B."/>
            <person name="Grillot-Courvalin C."/>
            <person name="Clermont D."/>
            <person name="Rocha E."/>
            <person name="Yoon E.-J."/>
            <person name="Nemec A."/>
            <person name="Walker B."/>
            <person name="Young S.K."/>
            <person name="Zeng Q."/>
            <person name="Gargeya S."/>
            <person name="Fitzgerald M."/>
            <person name="Haas B."/>
            <person name="Abouelleil A."/>
            <person name="Alvarado L."/>
            <person name="Arachchi H.M."/>
            <person name="Berlin A.M."/>
            <person name="Chapman S.B."/>
            <person name="Dewar J."/>
            <person name="Goldberg J."/>
            <person name="Griggs A."/>
            <person name="Gujja S."/>
            <person name="Hansen M."/>
            <person name="Howarth C."/>
            <person name="Imamovic A."/>
            <person name="Larimer J."/>
            <person name="McCowan C."/>
            <person name="Murphy C."/>
            <person name="Neiman D."/>
            <person name="Pearson M."/>
            <person name="Priest M."/>
            <person name="Roberts A."/>
            <person name="Saif S."/>
            <person name="Shea T."/>
            <person name="Sisk P."/>
            <person name="Sykes S."/>
            <person name="Wortman J."/>
            <person name="Nusbaum C."/>
            <person name="Birren B."/>
        </authorList>
    </citation>
    <scope>NUCLEOTIDE SEQUENCE [LARGE SCALE GENOMIC DNA]</scope>
    <source>
        <strain evidence="1 2">ANC 3811</strain>
    </source>
</reference>
<dbReference type="HOGENOM" id="CLU_3321248_0_0_6"/>
<feature type="non-terminal residue" evidence="1">
    <location>
        <position position="1"/>
    </location>
</feature>
<comment type="caution">
    <text evidence="1">The sequence shown here is derived from an EMBL/GenBank/DDBJ whole genome shotgun (WGS) entry which is preliminary data.</text>
</comment>
<evidence type="ECO:0000313" key="1">
    <source>
        <dbReference type="EMBL" id="EOQ65551.1"/>
    </source>
</evidence>
<dbReference type="AlphaFoldDB" id="R8Y8Y3"/>
<dbReference type="Proteomes" id="UP000014041">
    <property type="component" value="Unassembled WGS sequence"/>
</dbReference>
<name>R8Y8Y3_ACICA</name>
<sequence length="39" mass="3845">ASVNVTLASMVLSASAAKPLPGTLTLQVPATLSTIAVYS</sequence>
<evidence type="ECO:0000313" key="2">
    <source>
        <dbReference type="Proteomes" id="UP000014041"/>
    </source>
</evidence>
<protein>
    <submittedName>
        <fullName evidence="1">Uncharacterized protein</fullName>
    </submittedName>
</protein>